<dbReference type="Proteomes" id="UP000255236">
    <property type="component" value="Unassembled WGS sequence"/>
</dbReference>
<dbReference type="RefSeq" id="WP_003034629.1">
    <property type="nucleotide sequence ID" value="NZ_UHFT01000001.1"/>
</dbReference>
<proteinExistence type="predicted"/>
<keyword evidence="1" id="KW-0472">Membrane</keyword>
<feature type="transmembrane region" description="Helical" evidence="1">
    <location>
        <begin position="200"/>
        <end position="221"/>
    </location>
</feature>
<dbReference type="EMBL" id="UHFT01000001">
    <property type="protein sequence ID" value="SUN79411.1"/>
    <property type="molecule type" value="Genomic_DNA"/>
</dbReference>
<evidence type="ECO:0000256" key="1">
    <source>
        <dbReference type="SAM" id="Phobius"/>
    </source>
</evidence>
<feature type="transmembrane region" description="Helical" evidence="1">
    <location>
        <begin position="110"/>
        <end position="138"/>
    </location>
</feature>
<evidence type="ECO:0000313" key="3">
    <source>
        <dbReference type="Proteomes" id="UP000255236"/>
    </source>
</evidence>
<dbReference type="AlphaFoldDB" id="A0A380L0F0"/>
<name>A0A380L0F0_9STRE</name>
<evidence type="ECO:0000313" key="2">
    <source>
        <dbReference type="EMBL" id="SUN79411.1"/>
    </source>
</evidence>
<keyword evidence="3" id="KW-1185">Reference proteome</keyword>
<feature type="transmembrane region" description="Helical" evidence="1">
    <location>
        <begin position="227"/>
        <end position="254"/>
    </location>
</feature>
<reference evidence="2" key="1">
    <citation type="submission" date="2018-06" db="EMBL/GenBank/DDBJ databases">
        <authorList>
            <consortium name="Pathogen Informatics"/>
            <person name="Doyle S."/>
        </authorList>
    </citation>
    <scope>NUCLEOTIDE SEQUENCE [LARGE SCALE GENOMIC DNA]</scope>
    <source>
        <strain evidence="2">NCTC11063</strain>
    </source>
</reference>
<keyword evidence="1" id="KW-1133">Transmembrane helix</keyword>
<feature type="transmembrane region" description="Helical" evidence="1">
    <location>
        <begin position="167"/>
        <end position="188"/>
    </location>
</feature>
<feature type="transmembrane region" description="Helical" evidence="1">
    <location>
        <begin position="70"/>
        <end position="90"/>
    </location>
</feature>
<protein>
    <submittedName>
        <fullName evidence="2">Membrane protein</fullName>
    </submittedName>
</protein>
<gene>
    <name evidence="2" type="ORF">NCTC11063_00201</name>
</gene>
<keyword evidence="1" id="KW-0812">Transmembrane</keyword>
<comment type="caution">
    <text evidence="2">The sequence shown here is derived from an EMBL/GenBank/DDBJ whole genome shotgun (WGS) entry which is preliminary data.</text>
</comment>
<accession>A0A380L0F0</accession>
<organism evidence="2 3">
    <name type="scientific">Streptococcus milleri</name>
    <dbReference type="NCBI Taxonomy" id="33040"/>
    <lineage>
        <taxon>Bacteria</taxon>
        <taxon>Bacillati</taxon>
        <taxon>Bacillota</taxon>
        <taxon>Bacilli</taxon>
        <taxon>Lactobacillales</taxon>
        <taxon>Streptococcaceae</taxon>
        <taxon>Streptococcus</taxon>
    </lineage>
</organism>
<sequence>MVKYKLFPFRRSMFLIPILFLGMIYHAAIEHILFFDPKAPDLAKLDGAAIKQQYLRTMLSIQGSLFEYNFFQSFIFPILIVFAVFIYHFVKTRHLKYVIGKQRDYDRRLFSLKCQMGGLIVGLFTILLLVIIGIALVINRMEYPQLEMYFNPHSILRIFARGTWAYLLYYFLIKASALFVQTLFACYLVDYYVSFPKAALLYLFLLWGLAPILYSFLPVYLVPMSNLMITAYGGVSLWQVALTYLPFLLMYGVLKVRKSYEVD</sequence>
<feature type="transmembrane region" description="Helical" evidence="1">
    <location>
        <begin position="12"/>
        <end position="35"/>
    </location>
</feature>